<evidence type="ECO:0000256" key="1">
    <source>
        <dbReference type="SAM" id="MobiDB-lite"/>
    </source>
</evidence>
<feature type="compositionally biased region" description="Basic and acidic residues" evidence="1">
    <location>
        <begin position="107"/>
        <end position="119"/>
    </location>
</feature>
<feature type="region of interest" description="Disordered" evidence="1">
    <location>
        <begin position="68"/>
        <end position="128"/>
    </location>
</feature>
<gene>
    <name evidence="2" type="ORF">PFAG_03670</name>
</gene>
<organism evidence="2">
    <name type="scientific">Plasmodium falciparum Santa Lucia</name>
    <dbReference type="NCBI Taxonomy" id="478859"/>
    <lineage>
        <taxon>Eukaryota</taxon>
        <taxon>Sar</taxon>
        <taxon>Alveolata</taxon>
        <taxon>Apicomplexa</taxon>
        <taxon>Aconoidasida</taxon>
        <taxon>Haemosporida</taxon>
        <taxon>Plasmodiidae</taxon>
        <taxon>Plasmodium</taxon>
        <taxon>Plasmodium (Laverania)</taxon>
    </lineage>
</organism>
<feature type="compositionally biased region" description="Acidic residues" evidence="1">
    <location>
        <begin position="490"/>
        <end position="503"/>
    </location>
</feature>
<feature type="compositionally biased region" description="Polar residues" evidence="1">
    <location>
        <begin position="32"/>
        <end position="51"/>
    </location>
</feature>
<accession>W7FSK1</accession>
<feature type="region of interest" description="Disordered" evidence="1">
    <location>
        <begin position="473"/>
        <end position="505"/>
    </location>
</feature>
<proteinExistence type="predicted"/>
<dbReference type="OrthoDB" id="372975at2759"/>
<feature type="compositionally biased region" description="Basic and acidic residues" evidence="1">
    <location>
        <begin position="88"/>
        <end position="99"/>
    </location>
</feature>
<protein>
    <submittedName>
        <fullName evidence="2">Uncharacterized protein</fullName>
    </submittedName>
</protein>
<dbReference type="Proteomes" id="UP000030666">
    <property type="component" value="Unassembled WGS sequence"/>
</dbReference>
<reference evidence="2" key="1">
    <citation type="submission" date="2013-02" db="EMBL/GenBank/DDBJ databases">
        <title>The Genome Sequence of Plasmodium falciparum Santa Lucia.</title>
        <authorList>
            <consortium name="The Broad Institute Genome Sequencing Platform"/>
            <consortium name="The Broad Institute Genome Sequencing Center for Infectious Disease"/>
            <person name="Neafsey D."/>
            <person name="Cheeseman I."/>
            <person name="Volkman S."/>
            <person name="Adams J."/>
            <person name="Walker B."/>
            <person name="Young S.K."/>
            <person name="Zeng Q."/>
            <person name="Gargeya S."/>
            <person name="Fitzgerald M."/>
            <person name="Haas B."/>
            <person name="Abouelleil A."/>
            <person name="Alvarado L."/>
            <person name="Arachchi H.M."/>
            <person name="Berlin A.M."/>
            <person name="Chapman S.B."/>
            <person name="Dewar J."/>
            <person name="Goldberg J."/>
            <person name="Griggs A."/>
            <person name="Gujja S."/>
            <person name="Hansen M."/>
            <person name="Howarth C."/>
            <person name="Imamovic A."/>
            <person name="Larimer J."/>
            <person name="McCowan C."/>
            <person name="Murphy C."/>
            <person name="Neiman D."/>
            <person name="Pearson M."/>
            <person name="Priest M."/>
            <person name="Roberts A."/>
            <person name="Saif S."/>
            <person name="Shea T."/>
            <person name="Sisk P."/>
            <person name="Sykes S."/>
            <person name="Wortman J."/>
            <person name="Nusbaum C."/>
            <person name="Birren B."/>
        </authorList>
    </citation>
    <scope>NUCLEOTIDE SEQUENCE [LARGE SCALE GENOMIC DNA]</scope>
    <source>
        <strain evidence="2">Santa Lucia</strain>
    </source>
</reference>
<feature type="region of interest" description="Disordered" evidence="1">
    <location>
        <begin position="29"/>
        <end position="51"/>
    </location>
</feature>
<evidence type="ECO:0000313" key="2">
    <source>
        <dbReference type="EMBL" id="EUT82921.1"/>
    </source>
</evidence>
<name>W7FSK1_PLAFA</name>
<dbReference type="AlphaFoldDB" id="W7FSK1"/>
<sequence length="955" mass="115366">MNLFPSSSEKSYKDIFDLDQNIYKRQKRKNKILNSSNDSNWSHVDGNNINYNKRKDEQDHFVEYNLFNTSSSHDNNNNNNNNDDDEKENNKNKNKEKSMIKKKKKKKNDEVPKKYKEKIYTNSSNNNCNSIKIQKKQEEKPFSLFSSNTYSDNNINKKSIEKNEYCLFSNSSESEHCCESKKNKKESYINEKKMYSLFSSDSEYNEYIQDNNNNNNNNKKKNVSNNIFDLENNDDNYNKITYNDNNNILYKKYTNIYNSSKKKNADKHFKQNYKHKDMKNKVNNLFKEHENSEYRLVNFEKLKKRAYRKLNFLSIVDVQKSLSDLSEERKNYKNKKPHDIYKDTYDDNNENTYNEHKQGIYNNKQYDEKRDNIYERDILNNSICSSDSFYKSNESFFLHEKDEDSTNLDSIENNKYNNQTLDIYNYYYQNNHEERNKDNKYLEKIVYNSTNNNCDDLYNYLFKMNDSIDEDKESTKKYNNDEGNVGSNNIDDEDDNLNDELDDKDNLSNTRRIRQLKRRRRKKNDFLLKRNIMLYRNFKNINNEISRQNNKKGVRFKEMIGDFIRVLNKNVLKINEQNEKKQKKKEGEYYENNINNNKSNMDGYNICDNNTNFNLFDDDTSDVESFINFECYINSCDMMEKASCDCLFCIQHKKILNKDELYLILFKYMEDNKTEGTTIIKPYFLNIYVFTCFINFCIHYKNISICKADDIDENSNNSDDQCLDDHLNNMNNICKDEKGFHYNNLDKKKKKKMHFYKYSHSLYMKYNIKKMIYFIPKRIVLTTVAICIYGVHFLNKDNEINEEIKEREKKKEKEKEECIAIINFLRWKKVRKNFYEILKLKKKRKENLMIYKKCFFFINAIDEYCNMCNIPIDDACSYNTQKNKKNKKNVHNRMDTRLNLRNNKTNTYDNSFEYYNQAEMQKIQKIQKVEEIQYIQDILNSNLQRKIHQFLFSPK</sequence>
<dbReference type="EMBL" id="KE123504">
    <property type="protein sequence ID" value="EUT82921.1"/>
    <property type="molecule type" value="Genomic_DNA"/>
</dbReference>